<dbReference type="Gene3D" id="3.40.50.1820">
    <property type="entry name" value="alpha/beta hydrolase"/>
    <property type="match status" value="1"/>
</dbReference>
<dbReference type="Pfam" id="PF07859">
    <property type="entry name" value="Abhydrolase_3"/>
    <property type="match status" value="1"/>
</dbReference>
<organism evidence="3 4">
    <name type="scientific">Rhizodiscina lignyota</name>
    <dbReference type="NCBI Taxonomy" id="1504668"/>
    <lineage>
        <taxon>Eukaryota</taxon>
        <taxon>Fungi</taxon>
        <taxon>Dikarya</taxon>
        <taxon>Ascomycota</taxon>
        <taxon>Pezizomycotina</taxon>
        <taxon>Dothideomycetes</taxon>
        <taxon>Pleosporomycetidae</taxon>
        <taxon>Aulographales</taxon>
        <taxon>Rhizodiscinaceae</taxon>
        <taxon>Rhizodiscina</taxon>
    </lineage>
</organism>
<protein>
    <submittedName>
        <fullName evidence="3">Alpha/beta-hydrolase</fullName>
    </submittedName>
</protein>
<dbReference type="PANTHER" id="PTHR48081:SF8">
    <property type="entry name" value="ALPHA_BETA HYDROLASE FOLD-3 DOMAIN-CONTAINING PROTEIN-RELATED"/>
    <property type="match status" value="1"/>
</dbReference>
<evidence type="ECO:0000259" key="2">
    <source>
        <dbReference type="Pfam" id="PF07859"/>
    </source>
</evidence>
<keyword evidence="1" id="KW-0378">Hydrolase</keyword>
<dbReference type="AlphaFoldDB" id="A0A9P4IRM3"/>
<dbReference type="SUPFAM" id="SSF53474">
    <property type="entry name" value="alpha/beta-Hydrolases"/>
    <property type="match status" value="1"/>
</dbReference>
<accession>A0A9P4IRM3</accession>
<name>A0A9P4IRM3_9PEZI</name>
<comment type="caution">
    <text evidence="3">The sequence shown here is derived from an EMBL/GenBank/DDBJ whole genome shotgun (WGS) entry which is preliminary data.</text>
</comment>
<proteinExistence type="predicted"/>
<evidence type="ECO:0000256" key="1">
    <source>
        <dbReference type="ARBA" id="ARBA00022801"/>
    </source>
</evidence>
<dbReference type="OrthoDB" id="408631at2759"/>
<dbReference type="GO" id="GO:0016787">
    <property type="term" value="F:hydrolase activity"/>
    <property type="evidence" value="ECO:0007669"/>
    <property type="project" value="UniProtKB-KW"/>
</dbReference>
<dbReference type="EMBL" id="ML978121">
    <property type="protein sequence ID" value="KAF2104793.1"/>
    <property type="molecule type" value="Genomic_DNA"/>
</dbReference>
<feature type="domain" description="Alpha/beta hydrolase fold-3" evidence="2">
    <location>
        <begin position="71"/>
        <end position="269"/>
    </location>
</feature>
<gene>
    <name evidence="3" type="ORF">NA57DRAFT_70999</name>
</gene>
<keyword evidence="4" id="KW-1185">Reference proteome</keyword>
<dbReference type="InterPro" id="IPR013094">
    <property type="entry name" value="AB_hydrolase_3"/>
</dbReference>
<dbReference type="PANTHER" id="PTHR48081">
    <property type="entry name" value="AB HYDROLASE SUPERFAMILY PROTEIN C4A8.06C"/>
    <property type="match status" value="1"/>
</dbReference>
<reference evidence="3" key="1">
    <citation type="journal article" date="2020" name="Stud. Mycol.">
        <title>101 Dothideomycetes genomes: a test case for predicting lifestyles and emergence of pathogens.</title>
        <authorList>
            <person name="Haridas S."/>
            <person name="Albert R."/>
            <person name="Binder M."/>
            <person name="Bloem J."/>
            <person name="Labutti K."/>
            <person name="Salamov A."/>
            <person name="Andreopoulos B."/>
            <person name="Baker S."/>
            <person name="Barry K."/>
            <person name="Bills G."/>
            <person name="Bluhm B."/>
            <person name="Cannon C."/>
            <person name="Castanera R."/>
            <person name="Culley D."/>
            <person name="Daum C."/>
            <person name="Ezra D."/>
            <person name="Gonzalez J."/>
            <person name="Henrissat B."/>
            <person name="Kuo A."/>
            <person name="Liang C."/>
            <person name="Lipzen A."/>
            <person name="Lutzoni F."/>
            <person name="Magnuson J."/>
            <person name="Mondo S."/>
            <person name="Nolan M."/>
            <person name="Ohm R."/>
            <person name="Pangilinan J."/>
            <person name="Park H.-J."/>
            <person name="Ramirez L."/>
            <person name="Alfaro M."/>
            <person name="Sun H."/>
            <person name="Tritt A."/>
            <person name="Yoshinaga Y."/>
            <person name="Zwiers L.-H."/>
            <person name="Turgeon B."/>
            <person name="Goodwin S."/>
            <person name="Spatafora J."/>
            <person name="Crous P."/>
            <person name="Grigoriev I."/>
        </authorList>
    </citation>
    <scope>NUCLEOTIDE SEQUENCE</scope>
    <source>
        <strain evidence="3">CBS 133067</strain>
    </source>
</reference>
<evidence type="ECO:0000313" key="4">
    <source>
        <dbReference type="Proteomes" id="UP000799772"/>
    </source>
</evidence>
<dbReference type="Proteomes" id="UP000799772">
    <property type="component" value="Unassembled WGS sequence"/>
</dbReference>
<dbReference type="InterPro" id="IPR050300">
    <property type="entry name" value="GDXG_lipolytic_enzyme"/>
</dbReference>
<evidence type="ECO:0000313" key="3">
    <source>
        <dbReference type="EMBL" id="KAF2104793.1"/>
    </source>
</evidence>
<dbReference type="InterPro" id="IPR029058">
    <property type="entry name" value="AB_hydrolase_fold"/>
</dbReference>
<sequence length="304" mass="33743">MSHSYLSYIRLKALATLLRAATRFTNPRAKAPDDTFYIDSSSTKRKIKINVYRPATPRKPSPVVINWVATGFMMDSHGADEGFCQYIAKNSEYTVLDASYTLAPENPFPAALEDVADTINYVFSKPEEYDTNNVVLSGFSSGANLAFSITANRESAIPRDRLRSIMTFYSVLDWSTPPAEKKAPYGGAPTIPPFLLNILADCYVPPGVDRADPRVSPARADPHDVPQNILTVTCAKDSLALEAEEFTRKAEAAGKKVTIKRLDDVDHAFDKQPVAWKEGTKENERREEAYSAAVKFLQEVYESS</sequence>